<evidence type="ECO:0000256" key="1">
    <source>
        <dbReference type="SAM" id="MobiDB-lite"/>
    </source>
</evidence>
<comment type="caution">
    <text evidence="2">The sequence shown here is derived from an EMBL/GenBank/DDBJ whole genome shotgun (WGS) entry which is preliminary data.</text>
</comment>
<dbReference type="EMBL" id="JROU02000930">
    <property type="protein sequence ID" value="OEH77907.1"/>
    <property type="molecule type" value="Genomic_DNA"/>
</dbReference>
<sequence length="110" mass="12280">MRGGRYRSRRHRGDVSANGHEAPPTSPVTELLRHPPRRLLFESMLHTVRLVCARLSLTMSRLSGASKLLEAATPELNTPPPNWLFARSAVEDSTPDRDNPHTGKVEYRGA</sequence>
<keyword evidence="3" id="KW-1185">Reference proteome</keyword>
<organism evidence="2 3">
    <name type="scientific">Cyclospora cayetanensis</name>
    <dbReference type="NCBI Taxonomy" id="88456"/>
    <lineage>
        <taxon>Eukaryota</taxon>
        <taxon>Sar</taxon>
        <taxon>Alveolata</taxon>
        <taxon>Apicomplexa</taxon>
        <taxon>Conoidasida</taxon>
        <taxon>Coccidia</taxon>
        <taxon>Eucoccidiorida</taxon>
        <taxon>Eimeriorina</taxon>
        <taxon>Eimeriidae</taxon>
        <taxon>Cyclospora</taxon>
    </lineage>
</organism>
<protein>
    <submittedName>
        <fullName evidence="2">Uncharacterized protein</fullName>
    </submittedName>
</protein>
<feature type="region of interest" description="Disordered" evidence="1">
    <location>
        <begin position="89"/>
        <end position="110"/>
    </location>
</feature>
<evidence type="ECO:0000313" key="3">
    <source>
        <dbReference type="Proteomes" id="UP000095192"/>
    </source>
</evidence>
<evidence type="ECO:0000313" key="2">
    <source>
        <dbReference type="EMBL" id="OEH77907.1"/>
    </source>
</evidence>
<dbReference type="VEuPathDB" id="ToxoDB:cyc_05366"/>
<dbReference type="AlphaFoldDB" id="A0A1D3D391"/>
<feature type="region of interest" description="Disordered" evidence="1">
    <location>
        <begin position="1"/>
        <end position="31"/>
    </location>
</feature>
<accession>A0A1D3D391</accession>
<dbReference type="InParanoid" id="A0A1D3D391"/>
<gene>
    <name evidence="2" type="ORF">cyc_05366</name>
</gene>
<feature type="compositionally biased region" description="Basic residues" evidence="1">
    <location>
        <begin position="1"/>
        <end position="12"/>
    </location>
</feature>
<feature type="compositionally biased region" description="Basic and acidic residues" evidence="1">
    <location>
        <begin position="94"/>
        <end position="110"/>
    </location>
</feature>
<proteinExistence type="predicted"/>
<dbReference type="Proteomes" id="UP000095192">
    <property type="component" value="Unassembled WGS sequence"/>
</dbReference>
<name>A0A1D3D391_9EIME</name>
<reference evidence="2 3" key="1">
    <citation type="journal article" date="2016" name="BMC Genomics">
        <title>Comparative genomics reveals Cyclospora cayetanensis possesses coccidia-like metabolism and invasion components but unique surface antigens.</title>
        <authorList>
            <person name="Liu S."/>
            <person name="Wang L."/>
            <person name="Zheng H."/>
            <person name="Xu Z."/>
            <person name="Roellig D.M."/>
            <person name="Li N."/>
            <person name="Frace M.A."/>
            <person name="Tang K."/>
            <person name="Arrowood M.J."/>
            <person name="Moss D.M."/>
            <person name="Zhang L."/>
            <person name="Feng Y."/>
            <person name="Xiao L."/>
        </authorList>
    </citation>
    <scope>NUCLEOTIDE SEQUENCE [LARGE SCALE GENOMIC DNA]</scope>
    <source>
        <strain evidence="2 3">CHN_HEN01</strain>
    </source>
</reference>